<dbReference type="EMBL" id="KL198117">
    <property type="protein sequence ID" value="KDQ07025.1"/>
    <property type="molecule type" value="Genomic_DNA"/>
</dbReference>
<dbReference type="FunFam" id="3.30.420.40:FF:000034">
    <property type="entry name" value="Phosphotransferase"/>
    <property type="match status" value="1"/>
</dbReference>
<evidence type="ECO:0000256" key="8">
    <source>
        <dbReference type="RuleBase" id="RU362007"/>
    </source>
</evidence>
<dbReference type="GO" id="GO:0005536">
    <property type="term" value="F:D-glucose binding"/>
    <property type="evidence" value="ECO:0007669"/>
    <property type="project" value="InterPro"/>
</dbReference>
<comment type="similarity">
    <text evidence="2 8">Belongs to the hexokinase family.</text>
</comment>
<keyword evidence="12" id="KW-1185">Reference proteome</keyword>
<evidence type="ECO:0000256" key="2">
    <source>
        <dbReference type="ARBA" id="ARBA00009225"/>
    </source>
</evidence>
<feature type="domain" description="Hexokinase N-terminal" evidence="9">
    <location>
        <begin position="20"/>
        <end position="214"/>
    </location>
</feature>
<organism evidence="11 12">
    <name type="scientific">Botryobasidium botryosum (strain FD-172 SS1)</name>
    <dbReference type="NCBI Taxonomy" id="930990"/>
    <lineage>
        <taxon>Eukaryota</taxon>
        <taxon>Fungi</taxon>
        <taxon>Dikarya</taxon>
        <taxon>Basidiomycota</taxon>
        <taxon>Agaricomycotina</taxon>
        <taxon>Agaricomycetes</taxon>
        <taxon>Cantharellales</taxon>
        <taxon>Botryobasidiaceae</taxon>
        <taxon>Botryobasidium</taxon>
    </lineage>
</organism>
<dbReference type="GO" id="GO:0005829">
    <property type="term" value="C:cytosol"/>
    <property type="evidence" value="ECO:0007669"/>
    <property type="project" value="TreeGrafter"/>
</dbReference>
<keyword evidence="6 8" id="KW-0067">ATP-binding</keyword>
<comment type="pathway">
    <text evidence="1">Carbohydrate degradation; glycolysis; D-glyceraldehyde 3-phosphate and glycerone phosphate from D-glucose: step 1/4.</text>
</comment>
<dbReference type="SUPFAM" id="SSF53067">
    <property type="entry name" value="Actin-like ATPase domain"/>
    <property type="match status" value="2"/>
</dbReference>
<name>A0A067LXF8_BOTB1</name>
<dbReference type="Gene3D" id="3.40.367.20">
    <property type="match status" value="1"/>
</dbReference>
<dbReference type="PRINTS" id="PR00475">
    <property type="entry name" value="HEXOKINASE"/>
</dbReference>
<reference evidence="12" key="1">
    <citation type="journal article" date="2014" name="Proc. Natl. Acad. Sci. U.S.A.">
        <title>Extensive sampling of basidiomycete genomes demonstrates inadequacy of the white-rot/brown-rot paradigm for wood decay fungi.</title>
        <authorList>
            <person name="Riley R."/>
            <person name="Salamov A.A."/>
            <person name="Brown D.W."/>
            <person name="Nagy L.G."/>
            <person name="Floudas D."/>
            <person name="Held B.W."/>
            <person name="Levasseur A."/>
            <person name="Lombard V."/>
            <person name="Morin E."/>
            <person name="Otillar R."/>
            <person name="Lindquist E.A."/>
            <person name="Sun H."/>
            <person name="LaButti K.M."/>
            <person name="Schmutz J."/>
            <person name="Jabbour D."/>
            <person name="Luo H."/>
            <person name="Baker S.E."/>
            <person name="Pisabarro A.G."/>
            <person name="Walton J.D."/>
            <person name="Blanchette R.A."/>
            <person name="Henrissat B."/>
            <person name="Martin F."/>
            <person name="Cullen D."/>
            <person name="Hibbett D.S."/>
            <person name="Grigoriev I.V."/>
        </authorList>
    </citation>
    <scope>NUCLEOTIDE SEQUENCE [LARGE SCALE GENOMIC DNA]</scope>
    <source>
        <strain evidence="12">FD-172 SS1</strain>
    </source>
</reference>
<keyword evidence="4 8" id="KW-0547">Nucleotide-binding</keyword>
<evidence type="ECO:0000256" key="1">
    <source>
        <dbReference type="ARBA" id="ARBA00004888"/>
    </source>
</evidence>
<dbReference type="InterPro" id="IPR022672">
    <property type="entry name" value="Hexokinase_N"/>
</dbReference>
<dbReference type="InterPro" id="IPR001312">
    <property type="entry name" value="Hexokinase"/>
</dbReference>
<dbReference type="InterPro" id="IPR022673">
    <property type="entry name" value="Hexokinase_C"/>
</dbReference>
<dbReference type="STRING" id="930990.A0A067LXF8"/>
<evidence type="ECO:0000259" key="9">
    <source>
        <dbReference type="Pfam" id="PF00349"/>
    </source>
</evidence>
<dbReference type="PANTHER" id="PTHR19443:SF30">
    <property type="entry name" value="GLUCOKINASE-1-RELATED"/>
    <property type="match status" value="1"/>
</dbReference>
<dbReference type="InParanoid" id="A0A067LXF8"/>
<dbReference type="HOGENOM" id="CLU_014393_5_1_1"/>
<dbReference type="Pfam" id="PF00349">
    <property type="entry name" value="Hexokinase_1"/>
    <property type="match status" value="1"/>
</dbReference>
<dbReference type="GO" id="GO:0005524">
    <property type="term" value="F:ATP binding"/>
    <property type="evidence" value="ECO:0007669"/>
    <property type="project" value="UniProtKB-UniRule"/>
</dbReference>
<sequence length="502" mass="54499">MATSPNASNSSIPQSTLTVLAELEKSFLLDDDKLRAIVEQFLKDFKLGLGTYGESMAMIPTFVTGTPNGTEKGTFLALDLGGTNLRVCQVQLHGDHTYDIQQQKYRVSDALKTGEATALFDYIAECVDTFLTGLKDFRIAGEYLHLGMTFSFPVEQTAIDKGKLLTWTKGFSAKNAIDNDVVQLLQDAFNRKHIHVRVTALVNDTVGTLLSRAYLTGGCILGAIFGTGTNGAYVEDVKTIAKLAGSNNPAVPKEGKMIVNCEWGAFDNSRNVLPVTPFDNKVDRESINPRYQCFEKFISGMYLGEITRNLLLYLVDSLLLFNGHSTKQLNTHYGFDTALMSEIELDTTVPVPNATVQPQSLGATPTVNGTQPRSFTRTRGVLTRQLGFKPEFVTDIDCEIVQWACRVVATRAAKCSGCAVAAIIKQTGADKDTGVIPVGVDGSMAEHYPLFEVRLREALIVLVGEEVEKRVEIGLAKDGSGVGAALCALQAAKQEVLPVPLI</sequence>
<evidence type="ECO:0000313" key="12">
    <source>
        <dbReference type="Proteomes" id="UP000027195"/>
    </source>
</evidence>
<dbReference type="InterPro" id="IPR043129">
    <property type="entry name" value="ATPase_NBD"/>
</dbReference>
<proteinExistence type="inferred from homology"/>
<dbReference type="GO" id="GO:0005739">
    <property type="term" value="C:mitochondrion"/>
    <property type="evidence" value="ECO:0007669"/>
    <property type="project" value="TreeGrafter"/>
</dbReference>
<accession>A0A067LXF8</accession>
<dbReference type="PANTHER" id="PTHR19443">
    <property type="entry name" value="HEXOKINASE"/>
    <property type="match status" value="1"/>
</dbReference>
<dbReference type="GO" id="GO:0006096">
    <property type="term" value="P:glycolytic process"/>
    <property type="evidence" value="ECO:0007669"/>
    <property type="project" value="UniProtKB-UniPathway"/>
</dbReference>
<dbReference type="Proteomes" id="UP000027195">
    <property type="component" value="Unassembled WGS sequence"/>
</dbReference>
<evidence type="ECO:0000259" key="10">
    <source>
        <dbReference type="Pfam" id="PF03727"/>
    </source>
</evidence>
<dbReference type="UniPathway" id="UPA00109">
    <property type="reaction ID" value="UER00180"/>
</dbReference>
<dbReference type="GO" id="GO:0001678">
    <property type="term" value="P:intracellular glucose homeostasis"/>
    <property type="evidence" value="ECO:0007669"/>
    <property type="project" value="InterPro"/>
</dbReference>
<evidence type="ECO:0000256" key="7">
    <source>
        <dbReference type="ARBA" id="ARBA00023152"/>
    </source>
</evidence>
<dbReference type="GO" id="GO:0006006">
    <property type="term" value="P:glucose metabolic process"/>
    <property type="evidence" value="ECO:0007669"/>
    <property type="project" value="TreeGrafter"/>
</dbReference>
<evidence type="ECO:0000256" key="6">
    <source>
        <dbReference type="ARBA" id="ARBA00022840"/>
    </source>
</evidence>
<gene>
    <name evidence="11" type="ORF">BOTBODRAFT_192701</name>
</gene>
<evidence type="ECO:0000256" key="4">
    <source>
        <dbReference type="ARBA" id="ARBA00022741"/>
    </source>
</evidence>
<protein>
    <recommendedName>
        <fullName evidence="8">Phosphotransferase</fullName>
        <ecNumber evidence="8">2.7.1.-</ecNumber>
    </recommendedName>
</protein>
<dbReference type="OrthoDB" id="419537at2759"/>
<keyword evidence="5 8" id="KW-0418">Kinase</keyword>
<dbReference type="GO" id="GO:0004340">
    <property type="term" value="F:glucokinase activity"/>
    <property type="evidence" value="ECO:0007669"/>
    <property type="project" value="TreeGrafter"/>
</dbReference>
<keyword evidence="7 8" id="KW-0324">Glycolysis</keyword>
<dbReference type="Gene3D" id="3.30.420.40">
    <property type="match status" value="1"/>
</dbReference>
<dbReference type="GO" id="GO:0008865">
    <property type="term" value="F:fructokinase activity"/>
    <property type="evidence" value="ECO:0007669"/>
    <property type="project" value="TreeGrafter"/>
</dbReference>
<feature type="domain" description="Hexokinase C-terminal" evidence="10">
    <location>
        <begin position="221"/>
        <end position="489"/>
    </location>
</feature>
<dbReference type="Pfam" id="PF03727">
    <property type="entry name" value="Hexokinase_2"/>
    <property type="match status" value="1"/>
</dbReference>
<dbReference type="AlphaFoldDB" id="A0A067LXF8"/>
<evidence type="ECO:0000256" key="3">
    <source>
        <dbReference type="ARBA" id="ARBA00022679"/>
    </source>
</evidence>
<dbReference type="EC" id="2.7.1.-" evidence="8"/>
<evidence type="ECO:0000256" key="5">
    <source>
        <dbReference type="ARBA" id="ARBA00022777"/>
    </source>
</evidence>
<dbReference type="Gene3D" id="1.10.287.1250">
    <property type="match status" value="1"/>
</dbReference>
<dbReference type="PROSITE" id="PS51748">
    <property type="entry name" value="HEXOKINASE_2"/>
    <property type="match status" value="1"/>
</dbReference>
<keyword evidence="3 8" id="KW-0808">Transferase</keyword>
<evidence type="ECO:0000313" key="11">
    <source>
        <dbReference type="EMBL" id="KDQ07025.1"/>
    </source>
</evidence>